<dbReference type="InterPro" id="IPR055170">
    <property type="entry name" value="GFO_IDH_MocA-like_dom"/>
</dbReference>
<organism evidence="3 4">
    <name type="scientific">Chelatococcus asaccharovorans</name>
    <dbReference type="NCBI Taxonomy" id="28210"/>
    <lineage>
        <taxon>Bacteria</taxon>
        <taxon>Pseudomonadati</taxon>
        <taxon>Pseudomonadota</taxon>
        <taxon>Alphaproteobacteria</taxon>
        <taxon>Hyphomicrobiales</taxon>
        <taxon>Chelatococcaceae</taxon>
        <taxon>Chelatococcus</taxon>
    </lineage>
</organism>
<evidence type="ECO:0000259" key="2">
    <source>
        <dbReference type="Pfam" id="PF22725"/>
    </source>
</evidence>
<evidence type="ECO:0000313" key="4">
    <source>
        <dbReference type="Proteomes" id="UP000248021"/>
    </source>
</evidence>
<reference evidence="3 4" key="1">
    <citation type="submission" date="2018-05" db="EMBL/GenBank/DDBJ databases">
        <title>Genomic Encyclopedia of Type Strains, Phase IV (KMG-IV): sequencing the most valuable type-strain genomes for metagenomic binning, comparative biology and taxonomic classification.</title>
        <authorList>
            <person name="Goeker M."/>
        </authorList>
    </citation>
    <scope>NUCLEOTIDE SEQUENCE [LARGE SCALE GENOMIC DNA]</scope>
    <source>
        <strain evidence="3 4">DSM 6462</strain>
    </source>
</reference>
<dbReference type="OrthoDB" id="9787292at2"/>
<dbReference type="EMBL" id="QJJK01000015">
    <property type="protein sequence ID" value="PXW52888.1"/>
    <property type="molecule type" value="Genomic_DNA"/>
</dbReference>
<gene>
    <name evidence="3" type="ORF">C7450_11587</name>
</gene>
<protein>
    <submittedName>
        <fullName evidence="3">Myo-inositol 2-dehydrogenase/D-chiro-inositol 1-dehydrogenase</fullName>
    </submittedName>
</protein>
<dbReference type="Gene3D" id="3.30.360.10">
    <property type="entry name" value="Dihydrodipicolinate Reductase, domain 2"/>
    <property type="match status" value="1"/>
</dbReference>
<dbReference type="SUPFAM" id="SSF51735">
    <property type="entry name" value="NAD(P)-binding Rossmann-fold domains"/>
    <property type="match status" value="1"/>
</dbReference>
<keyword evidence="4" id="KW-1185">Reference proteome</keyword>
<dbReference type="PANTHER" id="PTHR43377">
    <property type="entry name" value="BILIVERDIN REDUCTASE A"/>
    <property type="match status" value="1"/>
</dbReference>
<dbReference type="InterPro" id="IPR036291">
    <property type="entry name" value="NAD(P)-bd_dom_sf"/>
</dbReference>
<dbReference type="GO" id="GO:0000166">
    <property type="term" value="F:nucleotide binding"/>
    <property type="evidence" value="ECO:0007669"/>
    <property type="project" value="InterPro"/>
</dbReference>
<dbReference type="InterPro" id="IPR000683">
    <property type="entry name" value="Gfo/Idh/MocA-like_OxRdtase_N"/>
</dbReference>
<dbReference type="PANTHER" id="PTHR43377:SF1">
    <property type="entry name" value="BILIVERDIN REDUCTASE A"/>
    <property type="match status" value="1"/>
</dbReference>
<dbReference type="AlphaFoldDB" id="A0A2V3TVP9"/>
<sequence>MPDAVSSPQAMSGSRSRVALAGFGAWGQMHARALAAIPEAELVAIYCHGDTSAAAAAALAPGVPVFRRYDDVLALDALDVVNIAVPNDRHAAFAMAALKAGHHVFLEKPLGLSLDECDAVLAAAHAAGRMVAVNHELRVSHQWGEVRETIAAGDIGQVTHQHFSLFRHAFRPGSGGWRRDPARVGSWILEELVHFVDLVLWYARENGPPVRLLAQSTSPSGLSDTVSVLMTWADGSTALVTQCLAGFQHHTLLEIAGTAGALRTWWAGAYDRTAHPSFALDVQRRGASEVETIAIPQSGEIFELEENMRRALRGFHTGDLVMPAHDARAAVGLCLAIEQSIREGGAVELSGYI</sequence>
<evidence type="ECO:0000259" key="1">
    <source>
        <dbReference type="Pfam" id="PF01408"/>
    </source>
</evidence>
<feature type="domain" description="GFO/IDH/MocA-like oxidoreductase" evidence="2">
    <location>
        <begin position="145"/>
        <end position="263"/>
    </location>
</feature>
<dbReference type="InterPro" id="IPR051450">
    <property type="entry name" value="Gfo/Idh/MocA_Oxidoreductases"/>
</dbReference>
<accession>A0A2V3TVP9</accession>
<name>A0A2V3TVP9_9HYPH</name>
<dbReference type="Proteomes" id="UP000248021">
    <property type="component" value="Unassembled WGS sequence"/>
</dbReference>
<dbReference type="RefSeq" id="WP_110377872.1">
    <property type="nucleotide sequence ID" value="NZ_JAHBRY010000001.1"/>
</dbReference>
<dbReference type="Pfam" id="PF22725">
    <property type="entry name" value="GFO_IDH_MocA_C3"/>
    <property type="match status" value="1"/>
</dbReference>
<evidence type="ECO:0000313" key="3">
    <source>
        <dbReference type="EMBL" id="PXW52888.1"/>
    </source>
</evidence>
<proteinExistence type="predicted"/>
<feature type="domain" description="Gfo/Idh/MocA-like oxidoreductase N-terminal" evidence="1">
    <location>
        <begin position="17"/>
        <end position="135"/>
    </location>
</feature>
<dbReference type="SUPFAM" id="SSF55347">
    <property type="entry name" value="Glyceraldehyde-3-phosphate dehydrogenase-like, C-terminal domain"/>
    <property type="match status" value="1"/>
</dbReference>
<dbReference type="Pfam" id="PF01408">
    <property type="entry name" value="GFO_IDH_MocA"/>
    <property type="match status" value="1"/>
</dbReference>
<dbReference type="Gene3D" id="3.40.50.720">
    <property type="entry name" value="NAD(P)-binding Rossmann-like Domain"/>
    <property type="match status" value="1"/>
</dbReference>
<comment type="caution">
    <text evidence="3">The sequence shown here is derived from an EMBL/GenBank/DDBJ whole genome shotgun (WGS) entry which is preliminary data.</text>
</comment>